<gene>
    <name evidence="2" type="ORF">BDP27DRAFT_1266009</name>
</gene>
<feature type="region of interest" description="Disordered" evidence="1">
    <location>
        <begin position="1"/>
        <end position="45"/>
    </location>
</feature>
<proteinExistence type="predicted"/>
<dbReference type="PANTHER" id="PTHR14778">
    <property type="entry name" value="KINETOCHORE-ASSOCIATED PROTEIN DSN1 HOMOLOG"/>
    <property type="match status" value="1"/>
</dbReference>
<evidence type="ECO:0000313" key="3">
    <source>
        <dbReference type="Proteomes" id="UP000772434"/>
    </source>
</evidence>
<reference evidence="2" key="1">
    <citation type="submission" date="2020-11" db="EMBL/GenBank/DDBJ databases">
        <authorList>
            <consortium name="DOE Joint Genome Institute"/>
            <person name="Ahrendt S."/>
            <person name="Riley R."/>
            <person name="Andreopoulos W."/>
            <person name="Labutti K."/>
            <person name="Pangilinan J."/>
            <person name="Ruiz-Duenas F.J."/>
            <person name="Barrasa J.M."/>
            <person name="Sanchez-Garcia M."/>
            <person name="Camarero S."/>
            <person name="Miyauchi S."/>
            <person name="Serrano A."/>
            <person name="Linde D."/>
            <person name="Babiker R."/>
            <person name="Drula E."/>
            <person name="Ayuso-Fernandez I."/>
            <person name="Pacheco R."/>
            <person name="Padilla G."/>
            <person name="Ferreira P."/>
            <person name="Barriuso J."/>
            <person name="Kellner H."/>
            <person name="Castanera R."/>
            <person name="Alfaro M."/>
            <person name="Ramirez L."/>
            <person name="Pisabarro A.G."/>
            <person name="Kuo A."/>
            <person name="Tritt A."/>
            <person name="Lipzen A."/>
            <person name="He G."/>
            <person name="Yan M."/>
            <person name="Ng V."/>
            <person name="Cullen D."/>
            <person name="Martin F."/>
            <person name="Rosso M.-N."/>
            <person name="Henrissat B."/>
            <person name="Hibbett D."/>
            <person name="Martinez A.T."/>
            <person name="Grigoriev I.V."/>
        </authorList>
    </citation>
    <scope>NUCLEOTIDE SEQUENCE</scope>
    <source>
        <strain evidence="2">AH 40177</strain>
    </source>
</reference>
<dbReference type="GO" id="GO:0007059">
    <property type="term" value="P:chromosome segregation"/>
    <property type="evidence" value="ECO:0007669"/>
    <property type="project" value="InterPro"/>
</dbReference>
<dbReference type="InterPro" id="IPR013218">
    <property type="entry name" value="Dsn1/Mis13"/>
</dbReference>
<sequence length="322" mass="35986">MNGIRASSQEPEPAESGERGRGSSADGSARKHRRNSSVNGRGKRISQSFEATGILSHPHNSISPTSFFKHIDSEIPETERLRVLLSWCTSRSAGSYLTDPERSLPPLSAEEATALKKVQEGIQRQLADKTIDISTNPQSQSTGSRANEQNVSNRRYEKQYSEEIRRMEEEHETWKNVNYHYETHLKKEQARIDKRKSDISHRQSLSAKAKGKQKADVQEDWSWLPLEHILESQRPGFALAKAVLGLTLDPTGSIQRTTTTGIRIGREQAEAELSKEFSELPFNLDLLHTNVNAARATTAVAEAALDERFRLLSMALAARSGD</sequence>
<dbReference type="Pfam" id="PF08202">
    <property type="entry name" value="MIS13"/>
    <property type="match status" value="1"/>
</dbReference>
<protein>
    <submittedName>
        <fullName evidence="2">Uncharacterized protein</fullName>
    </submittedName>
</protein>
<feature type="compositionally biased region" description="Polar residues" evidence="1">
    <location>
        <begin position="1"/>
        <end position="10"/>
    </location>
</feature>
<evidence type="ECO:0000256" key="1">
    <source>
        <dbReference type="SAM" id="MobiDB-lite"/>
    </source>
</evidence>
<dbReference type="PANTHER" id="PTHR14778:SF2">
    <property type="entry name" value="KINETOCHORE-ASSOCIATED PROTEIN DSN1 HOMOLOG"/>
    <property type="match status" value="1"/>
</dbReference>
<feature type="non-terminal residue" evidence="2">
    <location>
        <position position="1"/>
    </location>
</feature>
<comment type="caution">
    <text evidence="2">The sequence shown here is derived from an EMBL/GenBank/DDBJ whole genome shotgun (WGS) entry which is preliminary data.</text>
</comment>
<evidence type="ECO:0000313" key="2">
    <source>
        <dbReference type="EMBL" id="KAF9068706.1"/>
    </source>
</evidence>
<dbReference type="GO" id="GO:0000444">
    <property type="term" value="C:MIS12/MIND type complex"/>
    <property type="evidence" value="ECO:0007669"/>
    <property type="project" value="InterPro"/>
</dbReference>
<dbReference type="OrthoDB" id="3364649at2759"/>
<dbReference type="Proteomes" id="UP000772434">
    <property type="component" value="Unassembled WGS sequence"/>
</dbReference>
<feature type="region of interest" description="Disordered" evidence="1">
    <location>
        <begin position="194"/>
        <end position="213"/>
    </location>
</feature>
<keyword evidence="3" id="KW-1185">Reference proteome</keyword>
<organism evidence="2 3">
    <name type="scientific">Rhodocollybia butyracea</name>
    <dbReference type="NCBI Taxonomy" id="206335"/>
    <lineage>
        <taxon>Eukaryota</taxon>
        <taxon>Fungi</taxon>
        <taxon>Dikarya</taxon>
        <taxon>Basidiomycota</taxon>
        <taxon>Agaricomycotina</taxon>
        <taxon>Agaricomycetes</taxon>
        <taxon>Agaricomycetidae</taxon>
        <taxon>Agaricales</taxon>
        <taxon>Marasmiineae</taxon>
        <taxon>Omphalotaceae</taxon>
        <taxon>Rhodocollybia</taxon>
    </lineage>
</organism>
<feature type="compositionally biased region" description="Polar residues" evidence="1">
    <location>
        <begin position="132"/>
        <end position="153"/>
    </location>
</feature>
<dbReference type="AlphaFoldDB" id="A0A9P5PMT0"/>
<dbReference type="GO" id="GO:0051301">
    <property type="term" value="P:cell division"/>
    <property type="evidence" value="ECO:0007669"/>
    <property type="project" value="InterPro"/>
</dbReference>
<name>A0A9P5PMT0_9AGAR</name>
<feature type="region of interest" description="Disordered" evidence="1">
    <location>
        <begin position="127"/>
        <end position="158"/>
    </location>
</feature>
<dbReference type="EMBL" id="JADNRY010000058">
    <property type="protein sequence ID" value="KAF9068706.1"/>
    <property type="molecule type" value="Genomic_DNA"/>
</dbReference>
<accession>A0A9P5PMT0</accession>